<evidence type="ECO:0000313" key="1">
    <source>
        <dbReference type="EMBL" id="KAH0885336.1"/>
    </source>
</evidence>
<protein>
    <submittedName>
        <fullName evidence="1">Uncharacterized protein</fullName>
    </submittedName>
</protein>
<proteinExistence type="predicted"/>
<organism evidence="1 2">
    <name type="scientific">Brassica napus</name>
    <name type="common">Rape</name>
    <dbReference type="NCBI Taxonomy" id="3708"/>
    <lineage>
        <taxon>Eukaryota</taxon>
        <taxon>Viridiplantae</taxon>
        <taxon>Streptophyta</taxon>
        <taxon>Embryophyta</taxon>
        <taxon>Tracheophyta</taxon>
        <taxon>Spermatophyta</taxon>
        <taxon>Magnoliopsida</taxon>
        <taxon>eudicotyledons</taxon>
        <taxon>Gunneridae</taxon>
        <taxon>Pentapetalae</taxon>
        <taxon>rosids</taxon>
        <taxon>malvids</taxon>
        <taxon>Brassicales</taxon>
        <taxon>Brassicaceae</taxon>
        <taxon>Brassiceae</taxon>
        <taxon>Brassica</taxon>
    </lineage>
</organism>
<feature type="non-terminal residue" evidence="1">
    <location>
        <position position="1"/>
    </location>
</feature>
<comment type="caution">
    <text evidence="1">The sequence shown here is derived from an EMBL/GenBank/DDBJ whole genome shotgun (WGS) entry which is preliminary data.</text>
</comment>
<reference evidence="1 2" key="1">
    <citation type="submission" date="2021-05" db="EMBL/GenBank/DDBJ databases">
        <title>Genome Assembly of Synthetic Allotetraploid Brassica napus Reveals Homoeologous Exchanges between Subgenomes.</title>
        <authorList>
            <person name="Davis J.T."/>
        </authorList>
    </citation>
    <scope>NUCLEOTIDE SEQUENCE [LARGE SCALE GENOMIC DNA]</scope>
    <source>
        <strain evidence="2">cv. Da-Ae</strain>
        <tissue evidence="1">Seedling</tissue>
    </source>
</reference>
<dbReference type="Proteomes" id="UP000824890">
    <property type="component" value="Unassembled WGS sequence"/>
</dbReference>
<keyword evidence="2" id="KW-1185">Reference proteome</keyword>
<gene>
    <name evidence="1" type="ORF">HID58_061432</name>
</gene>
<sequence length="72" mass="7955">FLKLASPVSITQSSSLSVLVVVHLASSPLGFPELQERVSLWNHDVVGQIHYVQGSDLNKETTKIVIRLFIDP</sequence>
<evidence type="ECO:0000313" key="2">
    <source>
        <dbReference type="Proteomes" id="UP000824890"/>
    </source>
</evidence>
<accession>A0ABQ7ZZF1</accession>
<name>A0ABQ7ZZF1_BRANA</name>
<dbReference type="EMBL" id="JAGKQM010000014">
    <property type="protein sequence ID" value="KAH0885336.1"/>
    <property type="molecule type" value="Genomic_DNA"/>
</dbReference>